<evidence type="ECO:0000256" key="7">
    <source>
        <dbReference type="ARBA" id="ARBA00023049"/>
    </source>
</evidence>
<gene>
    <name evidence="11" type="ORF">B0F88_104256</name>
</gene>
<dbReference type="InterPro" id="IPR001915">
    <property type="entry name" value="Peptidase_M48"/>
</dbReference>
<evidence type="ECO:0000256" key="5">
    <source>
        <dbReference type="ARBA" id="ARBA00022801"/>
    </source>
</evidence>
<comment type="similarity">
    <text evidence="8">Belongs to the peptidase M48 family. BepA subfamily.</text>
</comment>
<dbReference type="CDD" id="cd07333">
    <property type="entry name" value="M48C_bepA_like"/>
    <property type="match status" value="1"/>
</dbReference>
<dbReference type="GO" id="GO:0016020">
    <property type="term" value="C:membrane"/>
    <property type="evidence" value="ECO:0007669"/>
    <property type="project" value="InterPro"/>
</dbReference>
<dbReference type="Pfam" id="PF14559">
    <property type="entry name" value="TPR_19"/>
    <property type="match status" value="1"/>
</dbReference>
<comment type="subcellular location">
    <subcellularLocation>
        <location evidence="8">Periplasm</location>
    </subcellularLocation>
</comment>
<dbReference type="EC" id="3.4.-.-" evidence="8"/>
<sequence length="485" mass="54171" precursor="true">MKFKPSAITLALSLALFPAPQQAVEITKIELPDMGDSSGALITPAEEKEFGEAFFRSLHSQISINQDAEIQHYIQTIGEKLVANSDAPSNPFHFFVVLEDDINAFAGPGGYIGVNSGLILITEAESELASVMAHEIAHVTQRHLYRAYEASSRLSIPTAAATLAAILLGTQSPALGQAAIVAIQAGSVQFQIDFTRENEAEADRVGMQTLAASQYDPRSMPTFFERLQQSSRYYGQNIPEFLRTHPVTASRISDTRGRAETYPYKQYPDSLGYQLAKAKIRVLTGKDNADTLKYFQSRSIQGTTEQRTVARYGLGLSELNMQKYNEAEAIFEQLIKEYPNQPQYITALARTALESKNYTVALARYKKLTEQFPNNEAIKLEYVTSLLKAGKPELARKTLLSLKPKTQQQPIYSQLLAQVYSDLNHPAESHRYLAEYYYATGQTKDAILQIKLAQKSKGLNFQLSAILNERLSFFLNQEEEARLNR</sequence>
<dbReference type="Gene3D" id="1.25.40.10">
    <property type="entry name" value="Tetratricopeptide repeat domain"/>
    <property type="match status" value="2"/>
</dbReference>
<dbReference type="PANTHER" id="PTHR22726">
    <property type="entry name" value="METALLOENDOPEPTIDASE OMA1"/>
    <property type="match status" value="1"/>
</dbReference>
<comment type="function">
    <text evidence="8">Functions as both a chaperone and a metalloprotease. Maintains the integrity of the outer membrane by promoting either the assembly or the elimination of outer membrane proteins, depending on their folding state.</text>
</comment>
<evidence type="ECO:0000256" key="9">
    <source>
        <dbReference type="PROSITE-ProRule" id="PRU00339"/>
    </source>
</evidence>
<keyword evidence="3 8" id="KW-0732">Signal</keyword>
<dbReference type="GO" id="GO:0004222">
    <property type="term" value="F:metalloendopeptidase activity"/>
    <property type="evidence" value="ECO:0007669"/>
    <property type="project" value="InterPro"/>
</dbReference>
<feature type="domain" description="Peptidase M48" evidence="10">
    <location>
        <begin position="71"/>
        <end position="258"/>
    </location>
</feature>
<dbReference type="PANTHER" id="PTHR22726:SF1">
    <property type="entry name" value="METALLOENDOPEPTIDASE OMA1, MITOCHONDRIAL"/>
    <property type="match status" value="1"/>
</dbReference>
<dbReference type="OrthoDB" id="9810445at2"/>
<dbReference type="Gene3D" id="3.30.2010.10">
    <property type="entry name" value="Metalloproteases ('zincins'), catalytic domain"/>
    <property type="match status" value="1"/>
</dbReference>
<dbReference type="HAMAP" id="MF_00997">
    <property type="entry name" value="Protease_BepA"/>
    <property type="match status" value="1"/>
</dbReference>
<dbReference type="Pfam" id="PF13174">
    <property type="entry name" value="TPR_6"/>
    <property type="match status" value="1"/>
</dbReference>
<organism evidence="11 12">
    <name type="scientific">Methylobacter tundripaludum</name>
    <dbReference type="NCBI Taxonomy" id="173365"/>
    <lineage>
        <taxon>Bacteria</taxon>
        <taxon>Pseudomonadati</taxon>
        <taxon>Pseudomonadota</taxon>
        <taxon>Gammaproteobacteria</taxon>
        <taxon>Methylococcales</taxon>
        <taxon>Methylococcaceae</taxon>
        <taxon>Methylobacter</taxon>
    </lineage>
</organism>
<dbReference type="AlphaFoldDB" id="A0A2S6H4V0"/>
<keyword evidence="6 8" id="KW-0862">Zinc</keyword>
<evidence type="ECO:0000259" key="10">
    <source>
        <dbReference type="Pfam" id="PF01435"/>
    </source>
</evidence>
<dbReference type="InterPro" id="IPR019734">
    <property type="entry name" value="TPR_rpt"/>
</dbReference>
<dbReference type="EMBL" id="PTIY01000004">
    <property type="protein sequence ID" value="PPK72461.1"/>
    <property type="molecule type" value="Genomic_DNA"/>
</dbReference>
<dbReference type="InterPro" id="IPR011990">
    <property type="entry name" value="TPR-like_helical_dom_sf"/>
</dbReference>
<feature type="active site" evidence="8">
    <location>
        <position position="135"/>
    </location>
</feature>
<dbReference type="Proteomes" id="UP000238071">
    <property type="component" value="Unassembled WGS sequence"/>
</dbReference>
<protein>
    <recommendedName>
        <fullName evidence="8">Putative beta-barrel assembly-enhancing protease</fullName>
        <ecNumber evidence="8">3.4.-.-</ecNumber>
    </recommendedName>
</protein>
<feature type="chain" id="PRO_5015789918" description="Putative beta-barrel assembly-enhancing protease" evidence="8">
    <location>
        <begin position="24"/>
        <end position="485"/>
    </location>
</feature>
<feature type="signal peptide" evidence="8">
    <location>
        <begin position="1"/>
        <end position="23"/>
    </location>
</feature>
<feature type="active site" description="Proton donor" evidence="8">
    <location>
        <position position="203"/>
    </location>
</feature>
<evidence type="ECO:0000256" key="2">
    <source>
        <dbReference type="ARBA" id="ARBA00022723"/>
    </source>
</evidence>
<comment type="cofactor">
    <cofactor evidence="8">
        <name>Zn(2+)</name>
        <dbReference type="ChEBI" id="CHEBI:29105"/>
    </cofactor>
    <text evidence="8">Binds 1 zinc ion per subunit.</text>
</comment>
<evidence type="ECO:0000313" key="11">
    <source>
        <dbReference type="EMBL" id="PPK72461.1"/>
    </source>
</evidence>
<dbReference type="SMART" id="SM00028">
    <property type="entry name" value="TPR"/>
    <property type="match status" value="3"/>
</dbReference>
<comment type="caution">
    <text evidence="11">The sequence shown here is derived from an EMBL/GenBank/DDBJ whole genome shotgun (WGS) entry which is preliminary data.</text>
</comment>
<keyword evidence="9" id="KW-0802">TPR repeat</keyword>
<dbReference type="RefSeq" id="WP_104423278.1">
    <property type="nucleotide sequence ID" value="NZ_PTIY01000004.1"/>
</dbReference>
<dbReference type="PROSITE" id="PS50005">
    <property type="entry name" value="TPR"/>
    <property type="match status" value="1"/>
</dbReference>
<keyword evidence="7 8" id="KW-0482">Metalloprotease</keyword>
<dbReference type="GO" id="GO:0042597">
    <property type="term" value="C:periplasmic space"/>
    <property type="evidence" value="ECO:0007669"/>
    <property type="project" value="UniProtKB-SubCell"/>
</dbReference>
<evidence type="ECO:0000256" key="4">
    <source>
        <dbReference type="ARBA" id="ARBA00022764"/>
    </source>
</evidence>
<feature type="repeat" description="TPR" evidence="9">
    <location>
        <begin position="308"/>
        <end position="341"/>
    </location>
</feature>
<keyword evidence="5 8" id="KW-0378">Hydrolase</keyword>
<dbReference type="InterPro" id="IPR030873">
    <property type="entry name" value="Protease_BepA"/>
</dbReference>
<evidence type="ECO:0000256" key="8">
    <source>
        <dbReference type="HAMAP-Rule" id="MF_00997"/>
    </source>
</evidence>
<evidence type="ECO:0000313" key="12">
    <source>
        <dbReference type="Proteomes" id="UP000238071"/>
    </source>
</evidence>
<accession>A0A2S6H4V0</accession>
<keyword evidence="2 8" id="KW-0479">Metal-binding</keyword>
<reference evidence="11 12" key="1">
    <citation type="submission" date="2018-02" db="EMBL/GenBank/DDBJ databases">
        <title>Subsurface microbial communities from deep shales in Ohio and West Virginia, USA.</title>
        <authorList>
            <person name="Wrighton K."/>
        </authorList>
    </citation>
    <scope>NUCLEOTIDE SEQUENCE [LARGE SCALE GENOMIC DNA]</scope>
    <source>
        <strain evidence="11 12">OWC-G53F</strain>
    </source>
</reference>
<dbReference type="GO" id="GO:0008270">
    <property type="term" value="F:zinc ion binding"/>
    <property type="evidence" value="ECO:0007669"/>
    <property type="project" value="UniProtKB-UniRule"/>
</dbReference>
<keyword evidence="12" id="KW-1185">Reference proteome</keyword>
<keyword evidence="4 8" id="KW-0574">Periplasm</keyword>
<evidence type="ECO:0000256" key="6">
    <source>
        <dbReference type="ARBA" id="ARBA00022833"/>
    </source>
</evidence>
<dbReference type="SUPFAM" id="SSF48452">
    <property type="entry name" value="TPR-like"/>
    <property type="match status" value="1"/>
</dbReference>
<dbReference type="GO" id="GO:0051603">
    <property type="term" value="P:proteolysis involved in protein catabolic process"/>
    <property type="evidence" value="ECO:0007669"/>
    <property type="project" value="TreeGrafter"/>
</dbReference>
<dbReference type="Pfam" id="PF01435">
    <property type="entry name" value="Peptidase_M48"/>
    <property type="match status" value="1"/>
</dbReference>
<feature type="binding site" evidence="8">
    <location>
        <position position="138"/>
    </location>
    <ligand>
        <name>Zn(2+)</name>
        <dbReference type="ChEBI" id="CHEBI:29105"/>
        <note>catalytic</note>
    </ligand>
</feature>
<feature type="binding site" evidence="8">
    <location>
        <position position="199"/>
    </location>
    <ligand>
        <name>Zn(2+)</name>
        <dbReference type="ChEBI" id="CHEBI:29105"/>
        <note>catalytic</note>
    </ligand>
</feature>
<feature type="binding site" evidence="8">
    <location>
        <position position="134"/>
    </location>
    <ligand>
        <name>Zn(2+)</name>
        <dbReference type="ChEBI" id="CHEBI:29105"/>
        <note>catalytic</note>
    </ligand>
</feature>
<evidence type="ECO:0000256" key="1">
    <source>
        <dbReference type="ARBA" id="ARBA00022670"/>
    </source>
</evidence>
<proteinExistence type="inferred from homology"/>
<keyword evidence="1 8" id="KW-0645">Protease</keyword>
<evidence type="ECO:0000256" key="3">
    <source>
        <dbReference type="ARBA" id="ARBA00022729"/>
    </source>
</evidence>
<dbReference type="InterPro" id="IPR051156">
    <property type="entry name" value="Mito/Outer_Membr_Metalloprot"/>
</dbReference>
<name>A0A2S6H4V0_9GAMM</name>